<dbReference type="AlphaFoldDB" id="A0A2A2H2R5"/>
<evidence type="ECO:0000259" key="7">
    <source>
        <dbReference type="Pfam" id="PF00482"/>
    </source>
</evidence>
<evidence type="ECO:0000313" key="8">
    <source>
        <dbReference type="EMBL" id="PAV03678.1"/>
    </source>
</evidence>
<sequence length="311" mass="33075">MAIIPSALSPVSNIIDNVVPEKYAVMMQEMLIRSGMYVKASDIITLDLIIAIGLAALAAVLSLLLGINPILGALAGFVIPTIIIGVWIFFMMERRVDAIENGTPDFLRQIASLLRAGVGLETALEDVSRHGEGPLIDELKRAVIEIKIGSTFDDAILAMGERLKSKNLDRTFRMILEGKKTGGSLSDVVETVAEDLRAVLALQRERKANVMMSVMFLIIAAIIAAPFALGMIMTYNSFIASAGKPNPLADVAVTAAGGYIIIHSIIASLLIGIVLYGSAKKGVKFALLLAPAAYGIFVVIQMLGPKILGTG</sequence>
<keyword evidence="5 6" id="KW-0472">Membrane</keyword>
<evidence type="ECO:0000256" key="5">
    <source>
        <dbReference type="ARBA" id="ARBA00023136"/>
    </source>
</evidence>
<dbReference type="PANTHER" id="PTHR35402">
    <property type="entry name" value="INTEGRAL MEMBRANE PROTEIN-RELATED"/>
    <property type="match status" value="1"/>
</dbReference>
<dbReference type="InterPro" id="IPR056569">
    <property type="entry name" value="ArlJ-like"/>
</dbReference>
<dbReference type="PANTHER" id="PTHR35402:SF1">
    <property type="entry name" value="TYPE II SECRETION SYSTEM PROTEIN GSPF DOMAIN-CONTAINING PROTEIN"/>
    <property type="match status" value="1"/>
</dbReference>
<dbReference type="Gene3D" id="1.20.81.30">
    <property type="entry name" value="Type II secretion system (T2SS), domain F"/>
    <property type="match status" value="1"/>
</dbReference>
<evidence type="ECO:0000256" key="4">
    <source>
        <dbReference type="ARBA" id="ARBA00022989"/>
    </source>
</evidence>
<evidence type="ECO:0000256" key="3">
    <source>
        <dbReference type="ARBA" id="ARBA00022692"/>
    </source>
</evidence>
<dbReference type="Proteomes" id="UP000217784">
    <property type="component" value="Unassembled WGS sequence"/>
</dbReference>
<dbReference type="RefSeq" id="WP_069583846.1">
    <property type="nucleotide sequence ID" value="NZ_LMVM01000037.1"/>
</dbReference>
<gene>
    <name evidence="8" type="ORF">ASJ80_01535</name>
</gene>
<feature type="transmembrane region" description="Helical" evidence="6">
    <location>
        <begin position="256"/>
        <end position="278"/>
    </location>
</feature>
<name>A0A2A2H2R5_METBR</name>
<comment type="subcellular location">
    <subcellularLocation>
        <location evidence="1">Cell membrane</location>
        <topology evidence="1">Multi-pass membrane protein</topology>
    </subcellularLocation>
</comment>
<reference evidence="8 9" key="1">
    <citation type="journal article" date="2017" name="BMC Genomics">
        <title>Genomic analysis of methanogenic archaea reveals a shift towards energy conservation.</title>
        <authorList>
            <person name="Gilmore S.P."/>
            <person name="Henske J.K."/>
            <person name="Sexton J.A."/>
            <person name="Solomon K.V."/>
            <person name="Seppala S."/>
            <person name="Yoo J.I."/>
            <person name="Huyett L.M."/>
            <person name="Pressman A."/>
            <person name="Cogan J.Z."/>
            <person name="Kivenson V."/>
            <person name="Peng X."/>
            <person name="Tan Y."/>
            <person name="Valentine D.L."/>
            <person name="O'Malley M.A."/>
        </authorList>
    </citation>
    <scope>NUCLEOTIDE SEQUENCE [LARGE SCALE GENOMIC DNA]</scope>
    <source>
        <strain evidence="8 9">M.o.H.</strain>
    </source>
</reference>
<evidence type="ECO:0000313" key="9">
    <source>
        <dbReference type="Proteomes" id="UP000217784"/>
    </source>
</evidence>
<dbReference type="Pfam" id="PF00482">
    <property type="entry name" value="T2SSF"/>
    <property type="match status" value="1"/>
</dbReference>
<feature type="transmembrane region" description="Helical" evidence="6">
    <location>
        <begin position="214"/>
        <end position="236"/>
    </location>
</feature>
<feature type="domain" description="Type II secretion system protein GspF" evidence="7">
    <location>
        <begin position="106"/>
        <end position="232"/>
    </location>
</feature>
<evidence type="ECO:0000256" key="6">
    <source>
        <dbReference type="SAM" id="Phobius"/>
    </source>
</evidence>
<dbReference type="OrthoDB" id="77962at2157"/>
<feature type="transmembrane region" description="Helical" evidence="6">
    <location>
        <begin position="70"/>
        <end position="90"/>
    </location>
</feature>
<keyword evidence="4 6" id="KW-1133">Transmembrane helix</keyword>
<keyword evidence="2" id="KW-1003">Cell membrane</keyword>
<dbReference type="InterPro" id="IPR018076">
    <property type="entry name" value="T2SS_GspF_dom"/>
</dbReference>
<feature type="transmembrane region" description="Helical" evidence="6">
    <location>
        <begin position="285"/>
        <end position="304"/>
    </location>
</feature>
<accession>A0A2A2H2R5</accession>
<feature type="transmembrane region" description="Helical" evidence="6">
    <location>
        <begin position="43"/>
        <end position="64"/>
    </location>
</feature>
<protein>
    <submittedName>
        <fullName evidence="8">Type II secretion system protein F</fullName>
    </submittedName>
</protein>
<evidence type="ECO:0000256" key="1">
    <source>
        <dbReference type="ARBA" id="ARBA00004651"/>
    </source>
</evidence>
<keyword evidence="3 6" id="KW-0812">Transmembrane</keyword>
<comment type="caution">
    <text evidence="8">The sequence shown here is derived from an EMBL/GenBank/DDBJ whole genome shotgun (WGS) entry which is preliminary data.</text>
</comment>
<keyword evidence="9" id="KW-1185">Reference proteome</keyword>
<evidence type="ECO:0000256" key="2">
    <source>
        <dbReference type="ARBA" id="ARBA00022475"/>
    </source>
</evidence>
<dbReference type="EMBL" id="LMVM01000037">
    <property type="protein sequence ID" value="PAV03678.1"/>
    <property type="molecule type" value="Genomic_DNA"/>
</dbReference>
<dbReference type="GO" id="GO:0005886">
    <property type="term" value="C:plasma membrane"/>
    <property type="evidence" value="ECO:0007669"/>
    <property type="project" value="UniProtKB-SubCell"/>
</dbReference>
<proteinExistence type="predicted"/>
<organism evidence="8 9">
    <name type="scientific">Methanobacterium bryantii</name>
    <dbReference type="NCBI Taxonomy" id="2161"/>
    <lineage>
        <taxon>Archaea</taxon>
        <taxon>Methanobacteriati</taxon>
        <taxon>Methanobacteriota</taxon>
        <taxon>Methanomada group</taxon>
        <taxon>Methanobacteria</taxon>
        <taxon>Methanobacteriales</taxon>
        <taxon>Methanobacteriaceae</taxon>
        <taxon>Methanobacterium</taxon>
    </lineage>
</organism>
<dbReference type="InterPro" id="IPR042094">
    <property type="entry name" value="T2SS_GspF_sf"/>
</dbReference>